<comment type="caution">
    <text evidence="2">The sequence shown here is derived from an EMBL/GenBank/DDBJ whole genome shotgun (WGS) entry which is preliminary data.</text>
</comment>
<feature type="chain" id="PRO_5022864376" description="WGxxGxxG-CTERM domain-containing protein" evidence="1">
    <location>
        <begin position="23"/>
        <end position="83"/>
    </location>
</feature>
<reference evidence="2 3" key="1">
    <citation type="submission" date="2019-05" db="EMBL/GenBank/DDBJ databases">
        <title>We sequenced the genome of Paenibacillus hemerocallicola KCTC 33185 for further insight into its adaptation and study the phylogeny of Paenibacillus.</title>
        <authorList>
            <person name="Narsing Rao M.P."/>
        </authorList>
    </citation>
    <scope>NUCLEOTIDE SEQUENCE [LARGE SCALE GENOMIC DNA]</scope>
    <source>
        <strain evidence="2 3">KCTC 33185</strain>
    </source>
</reference>
<evidence type="ECO:0000313" key="3">
    <source>
        <dbReference type="Proteomes" id="UP000307943"/>
    </source>
</evidence>
<dbReference type="Proteomes" id="UP000307943">
    <property type="component" value="Unassembled WGS sequence"/>
</dbReference>
<evidence type="ECO:0000313" key="2">
    <source>
        <dbReference type="EMBL" id="TNJ62134.1"/>
    </source>
</evidence>
<name>A0A5C4SZC0_9BACL</name>
<dbReference type="NCBIfam" id="NF041742">
    <property type="entry name" value="WGxxGxxG_fam"/>
    <property type="match status" value="1"/>
</dbReference>
<organism evidence="2 3">
    <name type="scientific">Paenibacillus hemerocallicola</name>
    <dbReference type="NCBI Taxonomy" id="1172614"/>
    <lineage>
        <taxon>Bacteria</taxon>
        <taxon>Bacillati</taxon>
        <taxon>Bacillota</taxon>
        <taxon>Bacilli</taxon>
        <taxon>Bacillales</taxon>
        <taxon>Paenibacillaceae</taxon>
        <taxon>Paenibacillus</taxon>
    </lineage>
</organism>
<dbReference type="EMBL" id="VDCQ01000065">
    <property type="protein sequence ID" value="TNJ62134.1"/>
    <property type="molecule type" value="Genomic_DNA"/>
</dbReference>
<dbReference type="RefSeq" id="WP_139606405.1">
    <property type="nucleotide sequence ID" value="NZ_VDCQ01000065.1"/>
</dbReference>
<feature type="signal peptide" evidence="1">
    <location>
        <begin position="1"/>
        <end position="22"/>
    </location>
</feature>
<keyword evidence="1" id="KW-0732">Signal</keyword>
<gene>
    <name evidence="2" type="ORF">FE784_32450</name>
</gene>
<evidence type="ECO:0008006" key="4">
    <source>
        <dbReference type="Google" id="ProtNLM"/>
    </source>
</evidence>
<evidence type="ECO:0000256" key="1">
    <source>
        <dbReference type="SAM" id="SignalP"/>
    </source>
</evidence>
<protein>
    <recommendedName>
        <fullName evidence="4">WGxxGxxG-CTERM domain-containing protein</fullName>
    </recommendedName>
</protein>
<sequence>MGKKFLAAVVLSFSLLTIPAYASSTPTEAVPVNTTMDNANNGTNNTTTRAYATTDNNRNWGWLGLVGLLGLAGMRNRSKNPEK</sequence>
<dbReference type="NCBIfam" id="NF038039">
    <property type="entry name" value="WGxxGxxG-CTERM"/>
    <property type="match status" value="1"/>
</dbReference>
<proteinExistence type="predicted"/>
<accession>A0A5C4SZC0</accession>
<dbReference type="AlphaFoldDB" id="A0A5C4SZC0"/>
<keyword evidence="3" id="KW-1185">Reference proteome</keyword>